<proteinExistence type="predicted"/>
<dbReference type="PANTHER" id="PTHR37535">
    <property type="entry name" value="FLUG DOMAIN PROTEIN"/>
    <property type="match status" value="1"/>
</dbReference>
<reference evidence="1" key="1">
    <citation type="journal article" date="2020" name="Stud. Mycol.">
        <title>101 Dothideomycetes genomes: a test case for predicting lifestyles and emergence of pathogens.</title>
        <authorList>
            <person name="Haridas S."/>
            <person name="Albert R."/>
            <person name="Binder M."/>
            <person name="Bloem J."/>
            <person name="Labutti K."/>
            <person name="Salamov A."/>
            <person name="Andreopoulos B."/>
            <person name="Baker S."/>
            <person name="Barry K."/>
            <person name="Bills G."/>
            <person name="Bluhm B."/>
            <person name="Cannon C."/>
            <person name="Castanera R."/>
            <person name="Culley D."/>
            <person name="Daum C."/>
            <person name="Ezra D."/>
            <person name="Gonzalez J."/>
            <person name="Henrissat B."/>
            <person name="Kuo A."/>
            <person name="Liang C."/>
            <person name="Lipzen A."/>
            <person name="Lutzoni F."/>
            <person name="Magnuson J."/>
            <person name="Mondo S."/>
            <person name="Nolan M."/>
            <person name="Ohm R."/>
            <person name="Pangilinan J."/>
            <person name="Park H.-J."/>
            <person name="Ramirez L."/>
            <person name="Alfaro M."/>
            <person name="Sun H."/>
            <person name="Tritt A."/>
            <person name="Yoshinaga Y."/>
            <person name="Zwiers L.-H."/>
            <person name="Turgeon B."/>
            <person name="Goodwin S."/>
            <person name="Spatafora J."/>
            <person name="Crous P."/>
            <person name="Grigoriev I."/>
        </authorList>
    </citation>
    <scope>NUCLEOTIDE SEQUENCE</scope>
    <source>
        <strain evidence="1">ATCC 16933</strain>
    </source>
</reference>
<dbReference type="OrthoDB" id="4485682at2759"/>
<dbReference type="PANTHER" id="PTHR37535:SF2">
    <property type="entry name" value="FINGER DOMAIN PROTEIN, PUTATIVE (AFU_ORTHOLOGUE AFUA_6G09300)-RELATED"/>
    <property type="match status" value="1"/>
</dbReference>
<protein>
    <submittedName>
        <fullName evidence="1">Uncharacterized protein</fullName>
    </submittedName>
</protein>
<name>A0A6A6NUH8_9PEZI</name>
<evidence type="ECO:0000313" key="2">
    <source>
        <dbReference type="Proteomes" id="UP000799766"/>
    </source>
</evidence>
<sequence length="555" mass="63638">MDVADVNSDTDSDAVNDGSFAESAWLLTDNAHPPEYYYAEDYSPGATLLLDLIEEQWFYFFDWMLNQKIGKGGRRMRGTKHRTTGDKITGQVNCGMHKVLHKLAKKHGLREQGREKPCMYVEDLKEVLRTNLTTTRKRYSYGQLRMQMRIFMQLAGNTFLIPEIVYDPSLIFSPHVTLLSIMFNDQAFAPPSLTCPRKLSRLDIELGSNQLPLHFKEERLNQPLFRRAKGILHCWTISADRPLTYAFLNLGMKSIGQITRPKQVTCTYALRYGAGKAFNEGSKVSEAVQNPMMQHADIQTFLRPHLHRLVTADTAAIIELDPQESVMLSTFNMSRWIDPDRLWGLTAEQAEYMNNAPVILSLTQRRVKLKQRLQRKAIEHPKYKALVRRVANEKERLRATLLAEIQEIYERGQPVRIIERHLAGVKLNSEPKVASYFSEDTLPGQRRLTETMILAPPVAALEEELERRNNAITAVTAYCKIEEGDMCERRKLNEDPPSPADEALKVAMLSVCTTDQQGRPTICFMPGDLSKHFNKKHLKRVEENEDPECKICRCR</sequence>
<accession>A0A6A6NUH8</accession>
<dbReference type="Pfam" id="PF11917">
    <property type="entry name" value="DUF3435"/>
    <property type="match status" value="1"/>
</dbReference>
<organism evidence="1 2">
    <name type="scientific">Lineolata rhizophorae</name>
    <dbReference type="NCBI Taxonomy" id="578093"/>
    <lineage>
        <taxon>Eukaryota</taxon>
        <taxon>Fungi</taxon>
        <taxon>Dikarya</taxon>
        <taxon>Ascomycota</taxon>
        <taxon>Pezizomycotina</taxon>
        <taxon>Dothideomycetes</taxon>
        <taxon>Dothideomycetes incertae sedis</taxon>
        <taxon>Lineolatales</taxon>
        <taxon>Lineolataceae</taxon>
        <taxon>Lineolata</taxon>
    </lineage>
</organism>
<gene>
    <name evidence="1" type="ORF">BDY21DRAFT_396397</name>
</gene>
<dbReference type="InterPro" id="IPR021842">
    <property type="entry name" value="DUF3435"/>
</dbReference>
<keyword evidence="2" id="KW-1185">Reference proteome</keyword>
<dbReference type="AlphaFoldDB" id="A0A6A6NUH8"/>
<dbReference type="EMBL" id="MU001687">
    <property type="protein sequence ID" value="KAF2455228.1"/>
    <property type="molecule type" value="Genomic_DNA"/>
</dbReference>
<dbReference type="Proteomes" id="UP000799766">
    <property type="component" value="Unassembled WGS sequence"/>
</dbReference>
<evidence type="ECO:0000313" key="1">
    <source>
        <dbReference type="EMBL" id="KAF2455228.1"/>
    </source>
</evidence>